<evidence type="ECO:0000259" key="11">
    <source>
        <dbReference type="PROSITE" id="PS51910"/>
    </source>
</evidence>
<dbReference type="InterPro" id="IPR001223">
    <property type="entry name" value="Glyco_hydro18_cat"/>
</dbReference>
<dbReference type="GO" id="GO:0008061">
    <property type="term" value="F:chitin binding"/>
    <property type="evidence" value="ECO:0007669"/>
    <property type="project" value="InterPro"/>
</dbReference>
<evidence type="ECO:0000313" key="14">
    <source>
        <dbReference type="EMBL" id="CAF1933371.1"/>
    </source>
</evidence>
<sequence length="376" mass="42894">MLNLVIIFIIVTCINSVRSDCPCPDISLCAPLQTEPRHEKVAFMVSDSNWRSYDYSQLTTIVICTNDIDPQLLCLAHSRQVRLVWIANYDVKQLSNSTARTEWVNRQVDNVKRTYTDGVNLDMEDEIPYTSDAAHKYTELVQELSNLIHVEVPGSMVSVDVAWSAPCIDGRCYDYTGLARASDFLFVMAYDLRSQIYDLNDCVASANSPIVQVAAGLTNFTQIFQIPPSKLVLGVPWYCYDYKCLSFDLNMTCTIEHVPFRGAPCSDAAGVQRDYQYCRVLLRMNSTSGRLIDNRTGAVFFNYVNQQDTYLHQVWMDDPETLTIKYNLANDRRLFGIGMWNVDCLDYSPSASKEAQQDTTDMWDAMKIFHSVHRRT</sequence>
<dbReference type="GO" id="GO:0005764">
    <property type="term" value="C:lysosome"/>
    <property type="evidence" value="ECO:0007669"/>
    <property type="project" value="UniProtKB-SubCell"/>
</dbReference>
<evidence type="ECO:0000256" key="2">
    <source>
        <dbReference type="ARBA" id="ARBA00009336"/>
    </source>
</evidence>
<accession>A0A815Z7Y0</accession>
<dbReference type="InterPro" id="IPR011583">
    <property type="entry name" value="Chitinase_II/V-like_cat"/>
</dbReference>
<dbReference type="GO" id="GO:0009313">
    <property type="term" value="P:oligosaccharide catabolic process"/>
    <property type="evidence" value="ECO:0007669"/>
    <property type="project" value="TreeGrafter"/>
</dbReference>
<comment type="caution">
    <text evidence="12">The sequence shown here is derived from an EMBL/GenBank/DDBJ whole genome shotgun (WGS) entry which is preliminary data.</text>
</comment>
<dbReference type="PROSITE" id="PS51910">
    <property type="entry name" value="GH18_2"/>
    <property type="match status" value="1"/>
</dbReference>
<feature type="domain" description="GH18" evidence="11">
    <location>
        <begin position="1"/>
        <end position="373"/>
    </location>
</feature>
<dbReference type="Proteomes" id="UP000663834">
    <property type="component" value="Unassembled WGS sequence"/>
</dbReference>
<evidence type="ECO:0000256" key="6">
    <source>
        <dbReference type="ARBA" id="ARBA00023228"/>
    </source>
</evidence>
<keyword evidence="3 10" id="KW-0732">Signal</keyword>
<evidence type="ECO:0000313" key="18">
    <source>
        <dbReference type="EMBL" id="CAF3929742.1"/>
    </source>
</evidence>
<dbReference type="EMBL" id="CAJNRF010014311">
    <property type="protein sequence ID" value="CAF2156228.1"/>
    <property type="molecule type" value="Genomic_DNA"/>
</dbReference>
<comment type="subcellular location">
    <subcellularLocation>
        <location evidence="1">Lysosome</location>
    </subcellularLocation>
</comment>
<evidence type="ECO:0000313" key="15">
    <source>
        <dbReference type="EMBL" id="CAF2139695.1"/>
    </source>
</evidence>
<keyword evidence="5" id="KW-0325">Glycoprotein</keyword>
<dbReference type="FunFam" id="3.10.50.10:FF:000006">
    <property type="entry name" value="Chitobiase, di-N-acetyl"/>
    <property type="match status" value="1"/>
</dbReference>
<dbReference type="Gene3D" id="3.10.50.10">
    <property type="match status" value="1"/>
</dbReference>
<dbReference type="Proteomes" id="UP000663824">
    <property type="component" value="Unassembled WGS sequence"/>
</dbReference>
<dbReference type="OrthoDB" id="73875at2759"/>
<evidence type="ECO:0000313" key="13">
    <source>
        <dbReference type="EMBL" id="CAF1675292.1"/>
    </source>
</evidence>
<dbReference type="SMART" id="SM00636">
    <property type="entry name" value="Glyco_18"/>
    <property type="match status" value="1"/>
</dbReference>
<dbReference type="EMBL" id="CAJOBH010001596">
    <property type="protein sequence ID" value="CAF3863464.1"/>
    <property type="molecule type" value="Genomic_DNA"/>
</dbReference>
<protein>
    <recommendedName>
        <fullName evidence="9">Di-N-acetylchitobiase</fullName>
    </recommendedName>
</protein>
<evidence type="ECO:0000256" key="3">
    <source>
        <dbReference type="ARBA" id="ARBA00022729"/>
    </source>
</evidence>
<dbReference type="GO" id="GO:0005615">
    <property type="term" value="C:extracellular space"/>
    <property type="evidence" value="ECO:0007669"/>
    <property type="project" value="TreeGrafter"/>
</dbReference>
<dbReference type="EMBL" id="CAJNRG010012435">
    <property type="protein sequence ID" value="CAF2139695.1"/>
    <property type="molecule type" value="Genomic_DNA"/>
</dbReference>
<gene>
    <name evidence="17" type="ORF">BYL167_LOCUS6514</name>
    <name evidence="12" type="ORF">CJN711_LOCUS32965</name>
    <name evidence="13" type="ORF">KQP761_LOCUS35220</name>
    <name evidence="14" type="ORF">MBJ925_LOCUS4622</name>
    <name evidence="18" type="ORF">SMN809_LOCUS8126</name>
    <name evidence="16" type="ORF">WKI299_LOCUS31366</name>
    <name evidence="15" type="ORF">XDN619_LOCUS26463</name>
</gene>
<organism evidence="12 19">
    <name type="scientific">Rotaria magnacalcarata</name>
    <dbReference type="NCBI Taxonomy" id="392030"/>
    <lineage>
        <taxon>Eukaryota</taxon>
        <taxon>Metazoa</taxon>
        <taxon>Spiralia</taxon>
        <taxon>Gnathifera</taxon>
        <taxon>Rotifera</taxon>
        <taxon>Eurotatoria</taxon>
        <taxon>Bdelloidea</taxon>
        <taxon>Philodinida</taxon>
        <taxon>Philodinidae</taxon>
        <taxon>Rotaria</taxon>
    </lineage>
</organism>
<dbReference type="EMBL" id="CAJNRE010000897">
    <property type="protein sequence ID" value="CAF1933371.1"/>
    <property type="molecule type" value="Genomic_DNA"/>
</dbReference>
<dbReference type="Pfam" id="PF00704">
    <property type="entry name" value="Glyco_hydro_18"/>
    <property type="match status" value="1"/>
</dbReference>
<reference evidence="12" key="1">
    <citation type="submission" date="2021-02" db="EMBL/GenBank/DDBJ databases">
        <authorList>
            <person name="Nowell W R."/>
        </authorList>
    </citation>
    <scope>NUCLEOTIDE SEQUENCE</scope>
</reference>
<dbReference type="FunFam" id="3.20.20.80:FF:000250">
    <property type="entry name" value="Probable di-N-acetylchitobiase 1"/>
    <property type="match status" value="1"/>
</dbReference>
<evidence type="ECO:0000256" key="10">
    <source>
        <dbReference type="SAM" id="SignalP"/>
    </source>
</evidence>
<keyword evidence="6" id="KW-0458">Lysosome</keyword>
<comment type="function">
    <text evidence="8">Involved in the degradation of asparagine-linked glycoproteins. Hydrolyze of N-acetyl-beta-D-glucosamine (1-4)N-acetylglucosamine chitobiose core from the reducing end of the bond, it requires prior cleavage by glycosylasparaginase.</text>
</comment>
<dbReference type="Proteomes" id="UP000681967">
    <property type="component" value="Unassembled WGS sequence"/>
</dbReference>
<evidence type="ECO:0000256" key="8">
    <source>
        <dbReference type="ARBA" id="ARBA00055477"/>
    </source>
</evidence>
<dbReference type="PANTHER" id="PTHR46290">
    <property type="entry name" value="DI-N-ACETYLCHITOBIASE"/>
    <property type="match status" value="1"/>
</dbReference>
<evidence type="ECO:0000313" key="16">
    <source>
        <dbReference type="EMBL" id="CAF2156228.1"/>
    </source>
</evidence>
<evidence type="ECO:0000256" key="5">
    <source>
        <dbReference type="ARBA" id="ARBA00023180"/>
    </source>
</evidence>
<dbReference type="AlphaFoldDB" id="A0A815Z7Y0"/>
<name>A0A815Z7Y0_9BILA</name>
<dbReference type="EMBL" id="CAJNOV010015894">
    <property type="protein sequence ID" value="CAF1580907.1"/>
    <property type="molecule type" value="Genomic_DNA"/>
</dbReference>
<dbReference type="Proteomes" id="UP000663887">
    <property type="component" value="Unassembled WGS sequence"/>
</dbReference>
<dbReference type="InterPro" id="IPR051887">
    <property type="entry name" value="GH18_Domain-Containing"/>
</dbReference>
<evidence type="ECO:0000313" key="19">
    <source>
        <dbReference type="Proteomes" id="UP000663855"/>
    </source>
</evidence>
<keyword evidence="7" id="KW-0326">Glycosidase</keyword>
<dbReference type="Proteomes" id="UP000663856">
    <property type="component" value="Unassembled WGS sequence"/>
</dbReference>
<feature type="signal peptide" evidence="10">
    <location>
        <begin position="1"/>
        <end position="19"/>
    </location>
</feature>
<proteinExistence type="inferred from homology"/>
<dbReference type="GO" id="GO:0016798">
    <property type="term" value="F:hydrolase activity, acting on glycosyl bonds"/>
    <property type="evidence" value="ECO:0007669"/>
    <property type="project" value="UniProtKB-KW"/>
</dbReference>
<feature type="chain" id="PRO_5035608307" description="Di-N-acetylchitobiase" evidence="10">
    <location>
        <begin position="20"/>
        <end position="376"/>
    </location>
</feature>
<comment type="similarity">
    <text evidence="2">Belongs to the glycosyl hydrolase 18 family.</text>
</comment>
<dbReference type="SUPFAM" id="SSF51445">
    <property type="entry name" value="(Trans)glycosidases"/>
    <property type="match status" value="1"/>
</dbReference>
<evidence type="ECO:0000256" key="9">
    <source>
        <dbReference type="ARBA" id="ARBA00074174"/>
    </source>
</evidence>
<dbReference type="PANTHER" id="PTHR46290:SF1">
    <property type="entry name" value="DI-N-ACETYLCHITOBIASE"/>
    <property type="match status" value="1"/>
</dbReference>
<evidence type="ECO:0000256" key="1">
    <source>
        <dbReference type="ARBA" id="ARBA00004371"/>
    </source>
</evidence>
<dbReference type="Gene3D" id="3.20.20.80">
    <property type="entry name" value="Glycosidases"/>
    <property type="match status" value="1"/>
</dbReference>
<keyword evidence="4" id="KW-0378">Hydrolase</keyword>
<evidence type="ECO:0000256" key="7">
    <source>
        <dbReference type="ARBA" id="ARBA00023295"/>
    </source>
</evidence>
<dbReference type="InterPro" id="IPR017853">
    <property type="entry name" value="GH"/>
</dbReference>
<evidence type="ECO:0000313" key="12">
    <source>
        <dbReference type="EMBL" id="CAF1580907.1"/>
    </source>
</evidence>
<dbReference type="EMBL" id="CAJOBI010002458">
    <property type="protein sequence ID" value="CAF3929742.1"/>
    <property type="molecule type" value="Genomic_DNA"/>
</dbReference>
<dbReference type="InterPro" id="IPR029070">
    <property type="entry name" value="Chitinase_insertion_sf"/>
</dbReference>
<evidence type="ECO:0000313" key="17">
    <source>
        <dbReference type="EMBL" id="CAF3863464.1"/>
    </source>
</evidence>
<evidence type="ECO:0000256" key="4">
    <source>
        <dbReference type="ARBA" id="ARBA00022801"/>
    </source>
</evidence>
<dbReference type="Proteomes" id="UP000676336">
    <property type="component" value="Unassembled WGS sequence"/>
</dbReference>
<dbReference type="EMBL" id="CAJNOW010019822">
    <property type="protein sequence ID" value="CAF1675292.1"/>
    <property type="molecule type" value="Genomic_DNA"/>
</dbReference>
<dbReference type="Proteomes" id="UP000663855">
    <property type="component" value="Unassembled WGS sequence"/>
</dbReference>